<feature type="domain" description="WxxW" evidence="7">
    <location>
        <begin position="710"/>
        <end position="795"/>
    </location>
</feature>
<keyword evidence="8" id="KW-0575">Peroxidase</keyword>
<keyword evidence="5" id="KW-0408">Iron</keyword>
<organism evidence="8">
    <name type="scientific">Phallusia mammillata</name>
    <dbReference type="NCBI Taxonomy" id="59560"/>
    <lineage>
        <taxon>Eukaryota</taxon>
        <taxon>Metazoa</taxon>
        <taxon>Chordata</taxon>
        <taxon>Tunicata</taxon>
        <taxon>Ascidiacea</taxon>
        <taxon>Phlebobranchia</taxon>
        <taxon>Ascidiidae</taxon>
        <taxon>Phallusia</taxon>
    </lineage>
</organism>
<protein>
    <submittedName>
        <fullName evidence="8">Peroxidase mlt-7-like</fullName>
    </submittedName>
</protein>
<dbReference type="Pfam" id="PF03098">
    <property type="entry name" value="An_peroxidase"/>
    <property type="match status" value="1"/>
</dbReference>
<dbReference type="GO" id="GO:0004601">
    <property type="term" value="F:peroxidase activity"/>
    <property type="evidence" value="ECO:0007669"/>
    <property type="project" value="UniProtKB-KW"/>
</dbReference>
<dbReference type="AlphaFoldDB" id="A0A6F9DQD3"/>
<dbReference type="FunFam" id="1.10.640.10:FF:000003">
    <property type="entry name" value="chorion peroxidase"/>
    <property type="match status" value="1"/>
</dbReference>
<dbReference type="InterPro" id="IPR037120">
    <property type="entry name" value="Haem_peroxidase_sf_animal"/>
</dbReference>
<keyword evidence="2" id="KW-0964">Secreted</keyword>
<evidence type="ECO:0000256" key="4">
    <source>
        <dbReference type="ARBA" id="ARBA00023180"/>
    </source>
</evidence>
<dbReference type="GO" id="GO:0020037">
    <property type="term" value="F:heme binding"/>
    <property type="evidence" value="ECO:0007669"/>
    <property type="project" value="InterPro"/>
</dbReference>
<evidence type="ECO:0000256" key="6">
    <source>
        <dbReference type="SAM" id="SignalP"/>
    </source>
</evidence>
<comment type="subcellular location">
    <subcellularLocation>
        <location evidence="1">Secreted</location>
    </subcellularLocation>
</comment>
<evidence type="ECO:0000259" key="7">
    <source>
        <dbReference type="Pfam" id="PF13330"/>
    </source>
</evidence>
<keyword evidence="5" id="KW-0479">Metal-binding</keyword>
<dbReference type="Gene3D" id="1.10.640.10">
    <property type="entry name" value="Haem peroxidase domain superfamily, animal type"/>
    <property type="match status" value="1"/>
</dbReference>
<proteinExistence type="evidence at transcript level"/>
<dbReference type="PANTHER" id="PTHR11475:SF4">
    <property type="entry name" value="CHORION PEROXIDASE"/>
    <property type="match status" value="1"/>
</dbReference>
<evidence type="ECO:0000313" key="8">
    <source>
        <dbReference type="EMBL" id="CAB3265329.1"/>
    </source>
</evidence>
<feature type="domain" description="WxxW" evidence="7">
    <location>
        <begin position="637"/>
        <end position="676"/>
    </location>
</feature>
<gene>
    <name evidence="8" type="primary">Pxdn-002</name>
</gene>
<feature type="signal peptide" evidence="6">
    <location>
        <begin position="1"/>
        <end position="19"/>
    </location>
</feature>
<name>A0A6F9DQD3_9ASCI</name>
<reference evidence="8" key="1">
    <citation type="submission" date="2020-04" db="EMBL/GenBank/DDBJ databases">
        <authorList>
            <person name="Neveu A P."/>
        </authorList>
    </citation>
    <scope>NUCLEOTIDE SEQUENCE</scope>
    <source>
        <tissue evidence="8">Whole embryo</tissue>
    </source>
</reference>
<keyword evidence="8" id="KW-0560">Oxidoreductase</keyword>
<dbReference type="GO" id="GO:0005576">
    <property type="term" value="C:extracellular region"/>
    <property type="evidence" value="ECO:0007669"/>
    <property type="project" value="UniProtKB-SubCell"/>
</dbReference>
<dbReference type="EMBL" id="LR789467">
    <property type="protein sequence ID" value="CAB3265329.1"/>
    <property type="molecule type" value="mRNA"/>
</dbReference>
<dbReference type="SUPFAM" id="SSF48113">
    <property type="entry name" value="Heme-dependent peroxidases"/>
    <property type="match status" value="1"/>
</dbReference>
<keyword evidence="5" id="KW-0349">Heme</keyword>
<dbReference type="GO" id="GO:0006979">
    <property type="term" value="P:response to oxidative stress"/>
    <property type="evidence" value="ECO:0007669"/>
    <property type="project" value="InterPro"/>
</dbReference>
<keyword evidence="3 6" id="KW-0732">Signal</keyword>
<evidence type="ECO:0000256" key="3">
    <source>
        <dbReference type="ARBA" id="ARBA00022729"/>
    </source>
</evidence>
<dbReference type="GO" id="GO:0046872">
    <property type="term" value="F:metal ion binding"/>
    <property type="evidence" value="ECO:0007669"/>
    <property type="project" value="UniProtKB-KW"/>
</dbReference>
<dbReference type="CDD" id="cd09823">
    <property type="entry name" value="peroxinectin_like"/>
    <property type="match status" value="1"/>
</dbReference>
<dbReference type="PROSITE" id="PS50292">
    <property type="entry name" value="PEROXIDASE_3"/>
    <property type="match status" value="1"/>
</dbReference>
<accession>A0A6F9DQD3</accession>
<feature type="binding site" description="axial binding residue" evidence="5">
    <location>
        <position position="392"/>
    </location>
    <ligand>
        <name>heme b</name>
        <dbReference type="ChEBI" id="CHEBI:60344"/>
    </ligand>
    <ligandPart>
        <name>Fe</name>
        <dbReference type="ChEBI" id="CHEBI:18248"/>
    </ligandPart>
</feature>
<keyword evidence="4" id="KW-0325">Glycoprotein</keyword>
<dbReference type="Pfam" id="PF13330">
    <property type="entry name" value="Mucin2_WxxW"/>
    <property type="match status" value="3"/>
</dbReference>
<evidence type="ECO:0000256" key="2">
    <source>
        <dbReference type="ARBA" id="ARBA00022525"/>
    </source>
</evidence>
<dbReference type="PRINTS" id="PR00457">
    <property type="entry name" value="ANPEROXIDASE"/>
</dbReference>
<dbReference type="InterPro" id="IPR019791">
    <property type="entry name" value="Haem_peroxidase_animal"/>
</dbReference>
<feature type="chain" id="PRO_5026265946" evidence="6">
    <location>
        <begin position="20"/>
        <end position="918"/>
    </location>
</feature>
<dbReference type="PANTHER" id="PTHR11475">
    <property type="entry name" value="OXIDASE/PEROXIDASE"/>
    <property type="match status" value="1"/>
</dbReference>
<dbReference type="InterPro" id="IPR025155">
    <property type="entry name" value="WxxW_domain"/>
</dbReference>
<evidence type="ECO:0000256" key="5">
    <source>
        <dbReference type="PIRSR" id="PIRSR619791-2"/>
    </source>
</evidence>
<evidence type="ECO:0000256" key="1">
    <source>
        <dbReference type="ARBA" id="ARBA00004613"/>
    </source>
</evidence>
<feature type="domain" description="WxxW" evidence="7">
    <location>
        <begin position="823"/>
        <end position="907"/>
    </location>
</feature>
<sequence>MIRNFALIVTSLMMAVTSSMNTVRKIENPMQTPIRTTRECAISKMAQPNCHGLKYPTADGTCNNKANAFAGAGGTPFKRLIPPVYSDGKKAFRLSHNGGELPAARTISNTLNNDDVSSLSSSISALHPLFGQFLAHDIVHARPKKEENGVPVNCMCYNASSSCINVPIGPNDPHYGPLPTCIPLEGSITAQGCDNYPAEQVSTMSSYIDGTTIYGLDETLLKGLRDPNSDSGELLVVRPKPIGGCPFLKKRGNLPTTDDFDSHLAKRFSCPKDLNPPGSKCFVSGDVRANENIGLSSMHLTYVREHNRIARRLKSLNSMWDSDTVFHETRRIISAYHQIVTYNEYLPPLVGRKMMKKFDLDLVKHGFYYGYDASVDATIANEFTTAAFRYGHSMVGKFFDRPGPDYTTPEAPKIPMFKGMFQQEAVVNGTSAAILRGMSIDPAFTADLSFVTDLRNRMFESSTKPGQDLFSINIQRGREHGLPPYNDYREFCGLPRAVEWDEFSDTISSVTITKLKSVYSHVDDVDLYVGGLAEHAVDDGAVGPVFACLLAYQFRELRKGDRFWHENPGQFTLEQLQELRKVRQSKLFCDNLEGMTSVAPYVMLRSFGLNERVSCDSLPGIDLTHWKQYDGKQDSDWTRWILTGSLTMDNSLLRQRKYDPDSVCENPLDAEMTKVSESTPNLKKVRYLCPKGSLRSSAFPDVKLNLGYYWTEWLDRDSPSGASRDDVESLSDYLLEHRPHVCPSPLYIQAQTKDRVSALETGDVFEVFTAKGGLICRGAHQESGRCHDYRVRFYCPKEYMKAVEQRIYQILDKAEETNQHYVWSPWINLSTPSRGNHDVESVGNAKSRGLITCSVPLKIEARVAGTEIPFSQTGDVLKRFSVYHGLLCDNRDQVSGRCHDFEVRYLCPPRQATPRGRS</sequence>
<dbReference type="InterPro" id="IPR010255">
    <property type="entry name" value="Haem_peroxidase_sf"/>
</dbReference>